<dbReference type="Pfam" id="PF02739">
    <property type="entry name" value="5_3_exonuc_N"/>
    <property type="match status" value="1"/>
</dbReference>
<sequence length="595" mass="64608">MYRTKFTTLRFLQTFPPACDGGSGRLSRVSRLVVLDTPALYYRSFYALPSSITAADGTPVGALRGLLDTIAGLADDLRSTRIVAAMDGDWRPDFRTAIVPEYKAQRVQDEETGSETPDDLKPQIPLIREALRLAGIPVLEIPGTEADDIIGSFAAQMGPDDELVVVSPDRDLISVLREDRRIQLHRPRPKGQWAPLTYADVPTEYGVKGGAPYREMAALRGDPSDGLPGVPGIGEKTAAKLLAGYGGLDELFRAAASGAKDHGLSPKRAAALLENEDAVRRAEKVMTVLEDLDVLYAAQDAAAVPQRMNREALRAFGTQWSTDRAVARLLKTLGGEVPPTPAGTSPAADRRVSKNQLPAFTGPSWTTSELWGFDLETTGLDPHTVHIVTAACVRLGKVEGGIEPLEIRTWLADPGIEIPEAASSVHGITSDYARKHGADRTAVVAEVIACLENIRRRGGSVVGHNIVYDLTVLEAERRRLGLPTPVADVLPPIFDTLVLDREVDRFRRGKRTLADLCTVWGVELDNHHDALADATAAGCILWAMADKHQLLASGSGEELHAAQIEWKRTQAADLEEFLRSKGRHATINPDWPLEI</sequence>
<dbReference type="SUPFAM" id="SSF88723">
    <property type="entry name" value="PIN domain-like"/>
    <property type="match status" value="1"/>
</dbReference>
<evidence type="ECO:0000256" key="5">
    <source>
        <dbReference type="ARBA" id="ARBA00049957"/>
    </source>
</evidence>
<dbReference type="GO" id="GO:0008409">
    <property type="term" value="F:5'-3' exonuclease activity"/>
    <property type="evidence" value="ECO:0007669"/>
    <property type="project" value="InterPro"/>
</dbReference>
<dbReference type="NCBIfam" id="NF005927">
    <property type="entry name" value="PRK07942.1"/>
    <property type="match status" value="1"/>
</dbReference>
<evidence type="ECO:0000256" key="6">
    <source>
        <dbReference type="ARBA" id="ARBA00050026"/>
    </source>
</evidence>
<name>A0A2I1IJP6_9MICO</name>
<dbReference type="CDD" id="cd09859">
    <property type="entry name" value="PIN_53EXO"/>
    <property type="match status" value="1"/>
</dbReference>
<dbReference type="InterPro" id="IPR029060">
    <property type="entry name" value="PIN-like_dom_sf"/>
</dbReference>
<keyword evidence="4" id="KW-0238">DNA-binding</keyword>
<dbReference type="Gene3D" id="3.40.50.1010">
    <property type="entry name" value="5'-nuclease"/>
    <property type="match status" value="1"/>
</dbReference>
<keyword evidence="2" id="KW-0378">Hydrolase</keyword>
<dbReference type="GO" id="GO:0003677">
    <property type="term" value="F:DNA binding"/>
    <property type="evidence" value="ECO:0007669"/>
    <property type="project" value="UniProtKB-KW"/>
</dbReference>
<dbReference type="Proteomes" id="UP000242755">
    <property type="component" value="Unassembled WGS sequence"/>
</dbReference>
<dbReference type="InterPro" id="IPR020046">
    <property type="entry name" value="5-3_exonucl_a-hlix_arch_N"/>
</dbReference>
<dbReference type="SUPFAM" id="SSF47807">
    <property type="entry name" value="5' to 3' exonuclease, C-terminal subdomain"/>
    <property type="match status" value="1"/>
</dbReference>
<dbReference type="Pfam" id="PF01367">
    <property type="entry name" value="5_3_exonuc"/>
    <property type="match status" value="1"/>
</dbReference>
<evidence type="ECO:0000313" key="9">
    <source>
        <dbReference type="EMBL" id="PKY71359.1"/>
    </source>
</evidence>
<dbReference type="CDD" id="cd06127">
    <property type="entry name" value="DEDDh"/>
    <property type="match status" value="1"/>
</dbReference>
<dbReference type="CDD" id="cd09898">
    <property type="entry name" value="H3TH_53EXO"/>
    <property type="match status" value="1"/>
</dbReference>
<feature type="domain" description="5'-3' exonuclease" evidence="7">
    <location>
        <begin position="30"/>
        <end position="304"/>
    </location>
</feature>
<accession>A0A2I1IJP6</accession>
<dbReference type="Gene3D" id="1.10.150.20">
    <property type="entry name" value="5' to 3' exonuclease, C-terminal subdomain"/>
    <property type="match status" value="1"/>
</dbReference>
<evidence type="ECO:0000256" key="1">
    <source>
        <dbReference type="ARBA" id="ARBA00022722"/>
    </source>
</evidence>
<dbReference type="InterPro" id="IPR036397">
    <property type="entry name" value="RNaseH_sf"/>
</dbReference>
<feature type="domain" description="Exonuclease" evidence="8">
    <location>
        <begin position="369"/>
        <end position="550"/>
    </location>
</feature>
<dbReference type="InterPro" id="IPR002421">
    <property type="entry name" value="5-3_exonuclease"/>
</dbReference>
<dbReference type="PANTHER" id="PTHR42646:SF2">
    <property type="entry name" value="5'-3' EXONUCLEASE FAMILY PROTEIN"/>
    <property type="match status" value="1"/>
</dbReference>
<dbReference type="Pfam" id="PF00929">
    <property type="entry name" value="RNase_T"/>
    <property type="match status" value="1"/>
</dbReference>
<dbReference type="InterPro" id="IPR008918">
    <property type="entry name" value="HhH2"/>
</dbReference>
<evidence type="ECO:0000313" key="10">
    <source>
        <dbReference type="Proteomes" id="UP000242755"/>
    </source>
</evidence>
<evidence type="ECO:0000256" key="2">
    <source>
        <dbReference type="ARBA" id="ARBA00022801"/>
    </source>
</evidence>
<dbReference type="InterPro" id="IPR038969">
    <property type="entry name" value="FEN"/>
</dbReference>
<dbReference type="InterPro" id="IPR036279">
    <property type="entry name" value="5-3_exonuclease_C_sf"/>
</dbReference>
<dbReference type="InterPro" id="IPR012337">
    <property type="entry name" value="RNaseH-like_sf"/>
</dbReference>
<dbReference type="PANTHER" id="PTHR42646">
    <property type="entry name" value="FLAP ENDONUCLEASE XNI"/>
    <property type="match status" value="1"/>
</dbReference>
<dbReference type="SUPFAM" id="SSF53098">
    <property type="entry name" value="Ribonuclease H-like"/>
    <property type="match status" value="1"/>
</dbReference>
<dbReference type="EMBL" id="PKGO01000001">
    <property type="protein sequence ID" value="PKY71359.1"/>
    <property type="molecule type" value="Genomic_DNA"/>
</dbReference>
<proteinExistence type="predicted"/>
<evidence type="ECO:0000259" key="8">
    <source>
        <dbReference type="SMART" id="SM00479"/>
    </source>
</evidence>
<evidence type="ECO:0000256" key="4">
    <source>
        <dbReference type="ARBA" id="ARBA00023125"/>
    </source>
</evidence>
<comment type="caution">
    <text evidence="9">The sequence shown here is derived from an EMBL/GenBank/DDBJ whole genome shotgun (WGS) entry which is preliminary data.</text>
</comment>
<comment type="function">
    <text evidence="5">5'-3' exonuclease acting preferentially on double-stranded DNA.</text>
</comment>
<dbReference type="GO" id="GO:0033567">
    <property type="term" value="P:DNA replication, Okazaki fragment processing"/>
    <property type="evidence" value="ECO:0007669"/>
    <property type="project" value="InterPro"/>
</dbReference>
<dbReference type="STRING" id="1176165.GCA_001584405_01024"/>
<dbReference type="SMART" id="SM00479">
    <property type="entry name" value="EXOIII"/>
    <property type="match status" value="1"/>
</dbReference>
<dbReference type="Gene3D" id="3.30.420.10">
    <property type="entry name" value="Ribonuclease H-like superfamily/Ribonuclease H"/>
    <property type="match status" value="1"/>
</dbReference>
<gene>
    <name evidence="9" type="ORF">CYJ40_01480</name>
</gene>
<organism evidence="9 10">
    <name type="scientific">Brevibacterium ravenspurgense</name>
    <dbReference type="NCBI Taxonomy" id="479117"/>
    <lineage>
        <taxon>Bacteria</taxon>
        <taxon>Bacillati</taxon>
        <taxon>Actinomycetota</taxon>
        <taxon>Actinomycetes</taxon>
        <taxon>Micrococcales</taxon>
        <taxon>Brevibacteriaceae</taxon>
        <taxon>Brevibacterium</taxon>
    </lineage>
</organism>
<evidence type="ECO:0000256" key="3">
    <source>
        <dbReference type="ARBA" id="ARBA00022839"/>
    </source>
</evidence>
<protein>
    <recommendedName>
        <fullName evidence="6">5'-3' exonuclease</fullName>
    </recommendedName>
</protein>
<dbReference type="AlphaFoldDB" id="A0A2I1IJP6"/>
<evidence type="ECO:0000259" key="7">
    <source>
        <dbReference type="SMART" id="SM00475"/>
    </source>
</evidence>
<dbReference type="SMART" id="SM00475">
    <property type="entry name" value="53EXOc"/>
    <property type="match status" value="1"/>
</dbReference>
<dbReference type="GO" id="GO:0017108">
    <property type="term" value="F:5'-flap endonuclease activity"/>
    <property type="evidence" value="ECO:0007669"/>
    <property type="project" value="InterPro"/>
</dbReference>
<reference evidence="9 10" key="1">
    <citation type="submission" date="2017-12" db="EMBL/GenBank/DDBJ databases">
        <title>Phylogenetic diversity of female urinary microbiome.</title>
        <authorList>
            <person name="Thomas-White K."/>
            <person name="Wolfe A.J."/>
        </authorList>
    </citation>
    <scope>NUCLEOTIDE SEQUENCE [LARGE SCALE GENOMIC DNA]</scope>
    <source>
        <strain evidence="9 10">UMB0426</strain>
    </source>
</reference>
<dbReference type="InterPro" id="IPR013520">
    <property type="entry name" value="Ribonucl_H"/>
</dbReference>
<keyword evidence="1" id="KW-0540">Nuclease</keyword>
<keyword evidence="3 9" id="KW-0269">Exonuclease</keyword>
<dbReference type="InterPro" id="IPR020045">
    <property type="entry name" value="DNA_polI_H3TH"/>
</dbReference>
<dbReference type="SMART" id="SM00279">
    <property type="entry name" value="HhH2"/>
    <property type="match status" value="1"/>
</dbReference>